<evidence type="ECO:0000256" key="4">
    <source>
        <dbReference type="ARBA" id="ARBA00022729"/>
    </source>
</evidence>
<name>A0ABS8UDY6_9GAMM</name>
<evidence type="ECO:0000259" key="9">
    <source>
        <dbReference type="Pfam" id="PF04389"/>
    </source>
</evidence>
<keyword evidence="3" id="KW-0479">Metal-binding</keyword>
<dbReference type="SUPFAM" id="SSF53187">
    <property type="entry name" value="Zn-dependent exopeptidases"/>
    <property type="match status" value="1"/>
</dbReference>
<evidence type="ECO:0000313" key="10">
    <source>
        <dbReference type="EMBL" id="MCD9097464.1"/>
    </source>
</evidence>
<evidence type="ECO:0000256" key="7">
    <source>
        <dbReference type="SAM" id="SignalP"/>
    </source>
</evidence>
<dbReference type="EMBL" id="JAJQKU010000003">
    <property type="protein sequence ID" value="MCD9097464.1"/>
    <property type="molecule type" value="Genomic_DNA"/>
</dbReference>
<evidence type="ECO:0000256" key="6">
    <source>
        <dbReference type="ARBA" id="ARBA00022833"/>
    </source>
</evidence>
<dbReference type="RefSeq" id="WP_232136512.1">
    <property type="nucleotide sequence ID" value="NZ_CP089507.1"/>
</dbReference>
<keyword evidence="5" id="KW-0378">Hydrolase</keyword>
<dbReference type="InterPro" id="IPR007484">
    <property type="entry name" value="Peptidase_M28"/>
</dbReference>
<dbReference type="Gene3D" id="3.50.30.30">
    <property type="match status" value="1"/>
</dbReference>
<evidence type="ECO:0000259" key="8">
    <source>
        <dbReference type="Pfam" id="PF02225"/>
    </source>
</evidence>
<dbReference type="CDD" id="cd05660">
    <property type="entry name" value="M28_like_PA"/>
    <property type="match status" value="1"/>
</dbReference>
<dbReference type="PROSITE" id="PS51257">
    <property type="entry name" value="PROKAR_LIPOPROTEIN"/>
    <property type="match status" value="1"/>
</dbReference>
<feature type="chain" id="PRO_5046977988" evidence="7">
    <location>
        <begin position="25"/>
        <end position="571"/>
    </location>
</feature>
<keyword evidence="4 7" id="KW-0732">Signal</keyword>
<keyword evidence="11" id="KW-1185">Reference proteome</keyword>
<evidence type="ECO:0000256" key="2">
    <source>
        <dbReference type="ARBA" id="ARBA00022670"/>
    </source>
</evidence>
<feature type="signal peptide" evidence="7">
    <location>
        <begin position="1"/>
        <end position="24"/>
    </location>
</feature>
<dbReference type="Pfam" id="PF04389">
    <property type="entry name" value="Peptidase_M28"/>
    <property type="match status" value="1"/>
</dbReference>
<keyword evidence="6" id="KW-0862">Zinc</keyword>
<feature type="domain" description="PA" evidence="8">
    <location>
        <begin position="149"/>
        <end position="259"/>
    </location>
</feature>
<dbReference type="CDD" id="cd04821">
    <property type="entry name" value="PA_M28_1_2"/>
    <property type="match status" value="1"/>
</dbReference>
<evidence type="ECO:0000256" key="5">
    <source>
        <dbReference type="ARBA" id="ARBA00022801"/>
    </source>
</evidence>
<organism evidence="10 11">
    <name type="scientific">Luteimonas fraxinea</name>
    <dbReference type="NCBI Taxonomy" id="2901869"/>
    <lineage>
        <taxon>Bacteria</taxon>
        <taxon>Pseudomonadati</taxon>
        <taxon>Pseudomonadota</taxon>
        <taxon>Gammaproteobacteria</taxon>
        <taxon>Lysobacterales</taxon>
        <taxon>Lysobacteraceae</taxon>
        <taxon>Luteimonas</taxon>
    </lineage>
</organism>
<reference evidence="10" key="2">
    <citation type="journal article" date="2022" name="Syst. Appl. Microbiol.">
        <title>Physiological and genomic characterisation of Luteimonas fraxinea sp. nov., a bacterial species associated with trees tolerant to ash dieback.</title>
        <authorList>
            <person name="Ulrich K."/>
            <person name="Becker R."/>
            <person name="Behrendt U."/>
            <person name="Kube M."/>
            <person name="Schneck V."/>
            <person name="Ulrich A."/>
        </authorList>
    </citation>
    <scope>NUCLEOTIDE SEQUENCE</scope>
    <source>
        <strain evidence="10">A1P009</strain>
    </source>
</reference>
<comment type="caution">
    <text evidence="10">The sequence shown here is derived from an EMBL/GenBank/DDBJ whole genome shotgun (WGS) entry which is preliminary data.</text>
</comment>
<dbReference type="PANTHER" id="PTHR12147">
    <property type="entry name" value="METALLOPEPTIDASE M28 FAMILY MEMBER"/>
    <property type="match status" value="1"/>
</dbReference>
<dbReference type="InterPro" id="IPR046450">
    <property type="entry name" value="PA_dom_sf"/>
</dbReference>
<evidence type="ECO:0000256" key="3">
    <source>
        <dbReference type="ARBA" id="ARBA00022723"/>
    </source>
</evidence>
<proteinExistence type="predicted"/>
<dbReference type="InterPro" id="IPR003137">
    <property type="entry name" value="PA_domain"/>
</dbReference>
<sequence>MSRPRCLTALVCALLLAACTPSTPATPDADASSAAPAAADIPGGGIQSDNLARHLSVLASDKFEGRAPTTEGERLTVDYISTQFAEAGLEPGGDDGGWTQAVTLERSVIDGPVTAQLHVGGATRALANGDDIAVETLRPGTGVDLSATPLVFAGYGITAPELDWDDYAGLDVAGKVVVVLINDPDFEAAEPGRFGGRALTWYGRWTYKYEEAAKRGAAGVLIVHETEPASYPWATVRNGRAGPQYDIVRADAEAHHLPMRGWIQRGVAEQLFKDAGLDFDAEKRRAQQHGFKGGALGDATLDLAFAVKRDRVISHNVVGVLPGASRPDETVILSGHWDSFGVGEPDDSGDAIINGAVDNATAIASMIELARVFAAGPRPARTLQFIALTAEENGLLGATYYAANPLRPLETTAAVLNMEMWSPDGETHDISSWGKGRVSLERDLATAAAVDGRGWSPDPNLEAGLFYRADHFAFAQAGVPAITIGPGMDQLDGGVAGGKAARADYFAHRYHQPGDAFDDSWDMAGPTADTRTVYRLAEALANGETWPAWDTDSEFSARRVTSDAARAEPAR</sequence>
<reference evidence="10" key="1">
    <citation type="submission" date="2021-12" db="EMBL/GenBank/DDBJ databases">
        <authorList>
            <person name="Ulrich A."/>
        </authorList>
    </citation>
    <scope>NUCLEOTIDE SEQUENCE</scope>
    <source>
        <strain evidence="10">A1P009</strain>
    </source>
</reference>
<keyword evidence="2" id="KW-0645">Protease</keyword>
<dbReference type="Gene3D" id="3.40.630.10">
    <property type="entry name" value="Zn peptidases"/>
    <property type="match status" value="1"/>
</dbReference>
<dbReference type="PANTHER" id="PTHR12147:SF56">
    <property type="entry name" value="AMINOPEPTIDASE YDR415C-RELATED"/>
    <property type="match status" value="1"/>
</dbReference>
<dbReference type="SUPFAM" id="SSF52025">
    <property type="entry name" value="PA domain"/>
    <property type="match status" value="1"/>
</dbReference>
<feature type="domain" description="Peptidase M28" evidence="9">
    <location>
        <begin position="316"/>
        <end position="523"/>
    </location>
</feature>
<evidence type="ECO:0000256" key="1">
    <source>
        <dbReference type="ARBA" id="ARBA00022438"/>
    </source>
</evidence>
<keyword evidence="1" id="KW-0031">Aminopeptidase</keyword>
<gene>
    <name evidence="10" type="ORF">LTT95_11000</name>
</gene>
<evidence type="ECO:0000313" key="11">
    <source>
        <dbReference type="Proteomes" id="UP001430360"/>
    </source>
</evidence>
<protein>
    <submittedName>
        <fullName evidence="10">M28 family metallopeptidase</fullName>
    </submittedName>
</protein>
<dbReference type="InterPro" id="IPR045175">
    <property type="entry name" value="M28_fam"/>
</dbReference>
<dbReference type="Pfam" id="PF02225">
    <property type="entry name" value="PA"/>
    <property type="match status" value="1"/>
</dbReference>
<accession>A0ABS8UDY6</accession>
<dbReference type="Proteomes" id="UP001430360">
    <property type="component" value="Unassembled WGS sequence"/>
</dbReference>